<organism evidence="1 2">
    <name type="scientific">Haloarcula vallismortis</name>
    <name type="common">Halobacterium vallismortis</name>
    <dbReference type="NCBI Taxonomy" id="28442"/>
    <lineage>
        <taxon>Archaea</taxon>
        <taxon>Methanobacteriati</taxon>
        <taxon>Methanobacteriota</taxon>
        <taxon>Stenosarchaea group</taxon>
        <taxon>Halobacteria</taxon>
        <taxon>Halobacteriales</taxon>
        <taxon>Haloarculaceae</taxon>
        <taxon>Haloarcula</taxon>
    </lineage>
</organism>
<proteinExistence type="predicted"/>
<dbReference type="STRING" id="28442.SAMN05443574_101390"/>
<dbReference type="Gene3D" id="2.30.110.10">
    <property type="entry name" value="Electron Transport, Fmn-binding Protein, Chain A"/>
    <property type="match status" value="1"/>
</dbReference>
<dbReference type="InterPro" id="IPR024747">
    <property type="entry name" value="Pyridox_Oxase-rel"/>
</dbReference>
<dbReference type="Pfam" id="PF12900">
    <property type="entry name" value="Pyridox_ox_2"/>
    <property type="match status" value="1"/>
</dbReference>
<gene>
    <name evidence="1" type="ORF">SAMN05443574_101390</name>
</gene>
<name>A0A1H2QV16_HALVA</name>
<evidence type="ECO:0000313" key="2">
    <source>
        <dbReference type="Proteomes" id="UP000182573"/>
    </source>
</evidence>
<dbReference type="AlphaFoldDB" id="A0A1H2QV16"/>
<dbReference type="SUPFAM" id="SSF50475">
    <property type="entry name" value="FMN-binding split barrel"/>
    <property type="match status" value="1"/>
</dbReference>
<dbReference type="EMBL" id="FNOF01000001">
    <property type="protein sequence ID" value="SDW10965.1"/>
    <property type="molecule type" value="Genomic_DNA"/>
</dbReference>
<evidence type="ECO:0000313" key="1">
    <source>
        <dbReference type="EMBL" id="SDW10965.1"/>
    </source>
</evidence>
<dbReference type="RefSeq" id="WP_004518608.1">
    <property type="nucleotide sequence ID" value="NZ_FNOF01000001.1"/>
</dbReference>
<sequence length="163" mass="18424">MTVAELEDFGMLQMDSEDIEKTLERKSVGVLGVPTDAAPLLCPLSFWYDGESTLYFVYVLGADSQKVTASDRADVAQFLVYNIETTFNWRSVLLTGTIERVPDDERAALEEQIDTSWKPDMFERAAETEATALYRFRIDDRAGIKQLELPPELRTESSSSRPD</sequence>
<reference evidence="1 2" key="1">
    <citation type="submission" date="2016-10" db="EMBL/GenBank/DDBJ databases">
        <authorList>
            <person name="de Groot N.N."/>
        </authorList>
    </citation>
    <scope>NUCLEOTIDE SEQUENCE [LARGE SCALE GENOMIC DNA]</scope>
    <source>
        <strain evidence="1 2">DSM 3756</strain>
    </source>
</reference>
<accession>A0A1H2QV16</accession>
<dbReference type="Proteomes" id="UP000182573">
    <property type="component" value="Unassembled WGS sequence"/>
</dbReference>
<dbReference type="InterPro" id="IPR012349">
    <property type="entry name" value="Split_barrel_FMN-bd"/>
</dbReference>
<protein>
    <submittedName>
        <fullName evidence="1">Nitroimidazol reductase NimA, pyridoxamine 5'-phosphate oxidase superfamily</fullName>
    </submittedName>
</protein>